<dbReference type="Gene3D" id="1.10.260.30">
    <property type="entry name" value="Signal recognition particle, SRP54 subunit, M-domain"/>
    <property type="match status" value="1"/>
</dbReference>
<dbReference type="Gene3D" id="3.40.50.300">
    <property type="entry name" value="P-loop containing nucleotide triphosphate hydrolases"/>
    <property type="match status" value="1"/>
</dbReference>
<dbReference type="PROSITE" id="PS00300">
    <property type="entry name" value="SRP54"/>
    <property type="match status" value="1"/>
</dbReference>
<dbReference type="InterPro" id="IPR000897">
    <property type="entry name" value="SRP54_GTPase_dom"/>
</dbReference>
<dbReference type="InterPro" id="IPR003593">
    <property type="entry name" value="AAA+_ATPase"/>
</dbReference>
<feature type="compositionally biased region" description="Basic residues" evidence="10">
    <location>
        <begin position="578"/>
        <end position="603"/>
    </location>
</feature>
<dbReference type="GO" id="GO:0048500">
    <property type="term" value="C:signal recognition particle"/>
    <property type="evidence" value="ECO:0007669"/>
    <property type="project" value="InterPro"/>
</dbReference>
<dbReference type="GO" id="GO:0008312">
    <property type="term" value="F:7S RNA binding"/>
    <property type="evidence" value="ECO:0007669"/>
    <property type="project" value="InterPro"/>
</dbReference>
<dbReference type="PANTHER" id="PTHR11564">
    <property type="entry name" value="SIGNAL RECOGNITION PARTICLE 54K PROTEIN SRP54"/>
    <property type="match status" value="1"/>
</dbReference>
<evidence type="ECO:0000256" key="4">
    <source>
        <dbReference type="ARBA" id="ARBA00022884"/>
    </source>
</evidence>
<feature type="region of interest" description="Disordered" evidence="10">
    <location>
        <begin position="424"/>
        <end position="456"/>
    </location>
</feature>
<dbReference type="SUPFAM" id="SSF47446">
    <property type="entry name" value="Signal peptide-binding domain"/>
    <property type="match status" value="1"/>
</dbReference>
<keyword evidence="3" id="KW-0378">Hydrolase</keyword>
<dbReference type="Pfam" id="PF02978">
    <property type="entry name" value="SRP_SPB"/>
    <property type="match status" value="1"/>
</dbReference>
<dbReference type="GO" id="GO:0006614">
    <property type="term" value="P:SRP-dependent cotranslational protein targeting to membrane"/>
    <property type="evidence" value="ECO:0007669"/>
    <property type="project" value="InterPro"/>
</dbReference>
<dbReference type="Pfam" id="PF02881">
    <property type="entry name" value="SRP54_N"/>
    <property type="match status" value="1"/>
</dbReference>
<keyword evidence="7" id="KW-0687">Ribonucleoprotein</keyword>
<dbReference type="SMART" id="SM00382">
    <property type="entry name" value="AAA"/>
    <property type="match status" value="1"/>
</dbReference>
<feature type="compositionally biased region" description="Basic residues" evidence="10">
    <location>
        <begin position="437"/>
        <end position="448"/>
    </location>
</feature>
<dbReference type="EMBL" id="PVNK01000092">
    <property type="protein sequence ID" value="PRQ03343.1"/>
    <property type="molecule type" value="Genomic_DNA"/>
</dbReference>
<evidence type="ECO:0000256" key="6">
    <source>
        <dbReference type="ARBA" id="ARBA00023135"/>
    </source>
</evidence>
<dbReference type="PANTHER" id="PTHR11564:SF5">
    <property type="entry name" value="SIGNAL RECOGNITION PARTICLE SUBUNIT SRP54"/>
    <property type="match status" value="1"/>
</dbReference>
<evidence type="ECO:0000256" key="3">
    <source>
        <dbReference type="ARBA" id="ARBA00022801"/>
    </source>
</evidence>
<dbReference type="EC" id="3.6.5.4" evidence="8"/>
<keyword evidence="5" id="KW-0342">GTP-binding</keyword>
<dbReference type="CDD" id="cd18539">
    <property type="entry name" value="SRP_G"/>
    <property type="match status" value="1"/>
</dbReference>
<name>A0A2S9YE15_9BACT</name>
<dbReference type="SUPFAM" id="SSF52540">
    <property type="entry name" value="P-loop containing nucleoside triphosphate hydrolases"/>
    <property type="match status" value="1"/>
</dbReference>
<dbReference type="InterPro" id="IPR042101">
    <property type="entry name" value="SRP54_N_sf"/>
</dbReference>
<dbReference type="SMART" id="SM00962">
    <property type="entry name" value="SRP54"/>
    <property type="match status" value="1"/>
</dbReference>
<organism evidence="12 13">
    <name type="scientific">Enhygromyxa salina</name>
    <dbReference type="NCBI Taxonomy" id="215803"/>
    <lineage>
        <taxon>Bacteria</taxon>
        <taxon>Pseudomonadati</taxon>
        <taxon>Myxococcota</taxon>
        <taxon>Polyangia</taxon>
        <taxon>Nannocystales</taxon>
        <taxon>Nannocystaceae</taxon>
        <taxon>Enhygromyxa</taxon>
    </lineage>
</organism>
<dbReference type="Pfam" id="PF00448">
    <property type="entry name" value="SRP54"/>
    <property type="match status" value="1"/>
</dbReference>
<dbReference type="InterPro" id="IPR013822">
    <property type="entry name" value="Signal_recog_particl_SRP54_hlx"/>
</dbReference>
<dbReference type="GO" id="GO:0003924">
    <property type="term" value="F:GTPase activity"/>
    <property type="evidence" value="ECO:0007669"/>
    <property type="project" value="InterPro"/>
</dbReference>
<evidence type="ECO:0000256" key="1">
    <source>
        <dbReference type="ARBA" id="ARBA00005450"/>
    </source>
</evidence>
<comment type="similarity">
    <text evidence="1">Belongs to the GTP-binding SRP family. SRP54 subfamily.</text>
</comment>
<dbReference type="InterPro" id="IPR004125">
    <property type="entry name" value="Signal_recog_particle_SRP54_M"/>
</dbReference>
<evidence type="ECO:0000256" key="2">
    <source>
        <dbReference type="ARBA" id="ARBA00022741"/>
    </source>
</evidence>
<keyword evidence="2" id="KW-0547">Nucleotide-binding</keyword>
<dbReference type="InterPro" id="IPR022941">
    <property type="entry name" value="SRP54"/>
</dbReference>
<evidence type="ECO:0000259" key="11">
    <source>
        <dbReference type="PROSITE" id="PS00300"/>
    </source>
</evidence>
<keyword evidence="4" id="KW-0694">RNA-binding</keyword>
<dbReference type="Gene3D" id="1.20.120.140">
    <property type="entry name" value="Signal recognition particle SRP54, nucleotide-binding domain"/>
    <property type="match status" value="1"/>
</dbReference>
<protein>
    <recommendedName>
        <fullName evidence="8">signal-recognition-particle GTPase</fullName>
        <ecNumber evidence="8">3.6.5.4</ecNumber>
    </recommendedName>
</protein>
<accession>A0A2S9YE15</accession>
<keyword evidence="6" id="KW-0733">Signal recognition particle</keyword>
<evidence type="ECO:0000256" key="10">
    <source>
        <dbReference type="SAM" id="MobiDB-lite"/>
    </source>
</evidence>
<gene>
    <name evidence="12" type="primary">ffh</name>
    <name evidence="12" type="ORF">ENSA5_16830</name>
</gene>
<dbReference type="SMART" id="SM00963">
    <property type="entry name" value="SRP54_N"/>
    <property type="match status" value="1"/>
</dbReference>
<reference evidence="12 13" key="1">
    <citation type="submission" date="2018-03" db="EMBL/GenBank/DDBJ databases">
        <title>Draft Genome Sequences of the Obligatory Marine Myxobacteria Enhygromyxa salina SWB005.</title>
        <authorList>
            <person name="Poehlein A."/>
            <person name="Moghaddam J.A."/>
            <person name="Harms H."/>
            <person name="Alanjari M."/>
            <person name="Koenig G.M."/>
            <person name="Daniel R."/>
            <person name="Schaeberle T.F."/>
        </authorList>
    </citation>
    <scope>NUCLEOTIDE SEQUENCE [LARGE SCALE GENOMIC DNA]</scope>
    <source>
        <strain evidence="12 13">SWB005</strain>
    </source>
</reference>
<feature type="compositionally biased region" description="Gly residues" evidence="10">
    <location>
        <begin position="544"/>
        <end position="558"/>
    </location>
</feature>
<evidence type="ECO:0000256" key="7">
    <source>
        <dbReference type="ARBA" id="ARBA00023274"/>
    </source>
</evidence>
<comment type="catalytic activity">
    <reaction evidence="9">
        <text>GTP + H2O = GDP + phosphate + H(+)</text>
        <dbReference type="Rhea" id="RHEA:19669"/>
        <dbReference type="ChEBI" id="CHEBI:15377"/>
        <dbReference type="ChEBI" id="CHEBI:15378"/>
        <dbReference type="ChEBI" id="CHEBI:37565"/>
        <dbReference type="ChEBI" id="CHEBI:43474"/>
        <dbReference type="ChEBI" id="CHEBI:58189"/>
        <dbReference type="EC" id="3.6.5.4"/>
    </reaction>
</comment>
<evidence type="ECO:0000256" key="9">
    <source>
        <dbReference type="ARBA" id="ARBA00048027"/>
    </source>
</evidence>
<feature type="domain" description="SRP54-type proteins GTP-binding" evidence="11">
    <location>
        <begin position="294"/>
        <end position="307"/>
    </location>
</feature>
<proteinExistence type="inferred from homology"/>
<dbReference type="InterPro" id="IPR027417">
    <property type="entry name" value="P-loop_NTPase"/>
</dbReference>
<evidence type="ECO:0000256" key="8">
    <source>
        <dbReference type="ARBA" id="ARBA00035672"/>
    </source>
</evidence>
<dbReference type="AlphaFoldDB" id="A0A2S9YE15"/>
<feature type="region of interest" description="Disordered" evidence="10">
    <location>
        <begin position="544"/>
        <end position="603"/>
    </location>
</feature>
<dbReference type="Proteomes" id="UP000237968">
    <property type="component" value="Unassembled WGS sequence"/>
</dbReference>
<dbReference type="GO" id="GO:0005525">
    <property type="term" value="F:GTP binding"/>
    <property type="evidence" value="ECO:0007669"/>
    <property type="project" value="UniProtKB-KW"/>
</dbReference>
<dbReference type="InterPro" id="IPR036891">
    <property type="entry name" value="Signal_recog_part_SRP54_M_sf"/>
</dbReference>
<comment type="caution">
    <text evidence="12">The sequence shown here is derived from an EMBL/GenBank/DDBJ whole genome shotgun (WGS) entry which is preliminary data.</text>
</comment>
<sequence length="603" mass="64771">MRRERSDKGALCGNHGLVFETISKGFRAARERLTGKGELSEDVVDAALKDVRLSLLEADVEFRTVKKFLRDVKQRALGEEVQLVAKGKDKKKVRVRPEDHFVQICHEALVDLMGPVDTSLARANKGITGIMMVGLQGSGKTTTTGKLARKLQREGHSVMLVAADVYRPAAIHQLQVLGERLGVPVFAAPGANPVDICRDATEEASIKGVDFVIYDTAGRLTVDDALMAELENIQSSVHPANIFLVIDAMIGQDAVQTAKAFDERLDLTGVILTKLDGDARGGAALSIKATTGKPIKFLGMGEGLDKLDEFRPEGLAGRILGMGDLVGLMNDFQEVVDEEKAAADAEKMLGGGFGMDDFLQQIKTIQSMGSMRDLMDKMPLGSLFGGDIPDEVLEQAADDNELVKIEAMINSMTKKERADPELFLDESARSSVPAHAKLTRRKKRPRKPKAPDQLGPEDFIESRVQRVARGCGHQGEDVVALVSRFMVMRDMFGMLGDLMGGGGMLGKIPGIKQAKQLSAVRKLAKDPDALQALMGGGGGGMPGIPGMPGGAGGLGGGAMPDLASMLGDMGGAGPSPTKRGKDKKKGKDKRKKDRKSRRKNRRK</sequence>
<keyword evidence="13" id="KW-1185">Reference proteome</keyword>
<evidence type="ECO:0000256" key="5">
    <source>
        <dbReference type="ARBA" id="ARBA00023134"/>
    </source>
</evidence>
<evidence type="ECO:0000313" key="13">
    <source>
        <dbReference type="Proteomes" id="UP000237968"/>
    </source>
</evidence>
<evidence type="ECO:0000313" key="12">
    <source>
        <dbReference type="EMBL" id="PRQ03343.1"/>
    </source>
</evidence>
<dbReference type="FunFam" id="3.40.50.300:FF:000022">
    <property type="entry name" value="Signal recognition particle 54 kDa subunit"/>
    <property type="match status" value="1"/>
</dbReference>